<dbReference type="AlphaFoldDB" id="A0A2G2V1Z5"/>
<dbReference type="SUPFAM" id="SSF52058">
    <property type="entry name" value="L domain-like"/>
    <property type="match status" value="1"/>
</dbReference>
<keyword evidence="2" id="KW-0433">Leucine-rich repeat</keyword>
<dbReference type="OrthoDB" id="1744235at2759"/>
<dbReference type="InterPro" id="IPR051809">
    <property type="entry name" value="Plant_receptor-like_S/T_kinase"/>
</dbReference>
<evidence type="ECO:0000313" key="8">
    <source>
        <dbReference type="Proteomes" id="UP000224567"/>
    </source>
</evidence>
<name>A0A2G2V1Z5_CAPBA</name>
<dbReference type="InterPro" id="IPR032675">
    <property type="entry name" value="LRR_dom_sf"/>
</dbReference>
<keyword evidence="3" id="KW-0812">Transmembrane</keyword>
<evidence type="ECO:0000256" key="3">
    <source>
        <dbReference type="ARBA" id="ARBA00022692"/>
    </source>
</evidence>
<dbReference type="InterPro" id="IPR001611">
    <property type="entry name" value="Leu-rich_rpt"/>
</dbReference>
<dbReference type="STRING" id="33114.A0A2G2V1Z5"/>
<organism evidence="7 8">
    <name type="scientific">Capsicum baccatum</name>
    <name type="common">Peruvian pepper</name>
    <dbReference type="NCBI Taxonomy" id="33114"/>
    <lineage>
        <taxon>Eukaryota</taxon>
        <taxon>Viridiplantae</taxon>
        <taxon>Streptophyta</taxon>
        <taxon>Embryophyta</taxon>
        <taxon>Tracheophyta</taxon>
        <taxon>Spermatophyta</taxon>
        <taxon>Magnoliopsida</taxon>
        <taxon>eudicotyledons</taxon>
        <taxon>Gunneridae</taxon>
        <taxon>Pentapetalae</taxon>
        <taxon>asterids</taxon>
        <taxon>lamiids</taxon>
        <taxon>Solanales</taxon>
        <taxon>Solanaceae</taxon>
        <taxon>Solanoideae</taxon>
        <taxon>Capsiceae</taxon>
        <taxon>Capsicum</taxon>
    </lineage>
</organism>
<evidence type="ECO:0000313" key="7">
    <source>
        <dbReference type="EMBL" id="PHT27002.1"/>
    </source>
</evidence>
<evidence type="ECO:0000256" key="6">
    <source>
        <dbReference type="ARBA" id="ARBA00023136"/>
    </source>
</evidence>
<keyword evidence="8" id="KW-1185">Reference proteome</keyword>
<dbReference type="Proteomes" id="UP000224567">
    <property type="component" value="Unassembled WGS sequence"/>
</dbReference>
<dbReference type="FunFam" id="3.80.10.10:FF:000383">
    <property type="entry name" value="Leucine-rich repeat receptor protein kinase EMS1"/>
    <property type="match status" value="1"/>
</dbReference>
<dbReference type="PANTHER" id="PTHR27008">
    <property type="entry name" value="OS04G0122200 PROTEIN"/>
    <property type="match status" value="1"/>
</dbReference>
<dbReference type="EMBL" id="MLFT02000567">
    <property type="protein sequence ID" value="PHT27002.1"/>
    <property type="molecule type" value="Genomic_DNA"/>
</dbReference>
<evidence type="ECO:0000256" key="1">
    <source>
        <dbReference type="ARBA" id="ARBA00004370"/>
    </source>
</evidence>
<sequence length="334" mass="37373">MMPTEYPCFGTHTTLLYLFGADPDFSCRHWASSCELTIRRQSEILEIELPSFPSILVYGNIPKEIGNLSKVAESSLYDNELTEAIFNMSSLEIVSFSYNNLSGRIPTTVGLHLPNLERLYLAHNQLYGKIPLVITNASKLEILSLANNFLTGTIPTNLGNLHELQYFFVHTNQLTNEPREHEFRFVKSLADYRMWRYLQVGSNPLNGVLPNSIGNLSSTIENIYISDAHINGLIPTGIGNMSGLTGLDLVGNNLAGSIPSDVGKLKKIQGQYLNNNKLQLQGHIPEAVCHLTNLVNELSGLIPECLGNLIIEVSFDHFENEWSSYSRRVTEFNR</sequence>
<comment type="subcellular location">
    <subcellularLocation>
        <location evidence="1">Membrane</location>
    </subcellularLocation>
</comment>
<dbReference type="PANTHER" id="PTHR27008:SF564">
    <property type="entry name" value="SERINE-THREONINE_TYROSINE-PROTEIN KINASE CATALYTIC DOMAIN-CONTAINING PROTEIN"/>
    <property type="match status" value="1"/>
</dbReference>
<dbReference type="Pfam" id="PF00560">
    <property type="entry name" value="LRR_1"/>
    <property type="match status" value="4"/>
</dbReference>
<comment type="caution">
    <text evidence="7">The sequence shown here is derived from an EMBL/GenBank/DDBJ whole genome shotgun (WGS) entry which is preliminary data.</text>
</comment>
<keyword evidence="5" id="KW-1133">Transmembrane helix</keyword>
<accession>A0A2G2V1Z5</accession>
<evidence type="ECO:0000256" key="5">
    <source>
        <dbReference type="ARBA" id="ARBA00022989"/>
    </source>
</evidence>
<reference evidence="7 8" key="1">
    <citation type="journal article" date="2017" name="Genome Biol.">
        <title>New reference genome sequences of hot pepper reveal the massive evolution of plant disease-resistance genes by retroduplication.</title>
        <authorList>
            <person name="Kim S."/>
            <person name="Park J."/>
            <person name="Yeom S.I."/>
            <person name="Kim Y.M."/>
            <person name="Seo E."/>
            <person name="Kim K.T."/>
            <person name="Kim M.S."/>
            <person name="Lee J.M."/>
            <person name="Cheong K."/>
            <person name="Shin H.S."/>
            <person name="Kim S.B."/>
            <person name="Han K."/>
            <person name="Lee J."/>
            <person name="Park M."/>
            <person name="Lee H.A."/>
            <person name="Lee H.Y."/>
            <person name="Lee Y."/>
            <person name="Oh S."/>
            <person name="Lee J.H."/>
            <person name="Choi E."/>
            <person name="Choi E."/>
            <person name="Lee S.E."/>
            <person name="Jeon J."/>
            <person name="Kim H."/>
            <person name="Choi G."/>
            <person name="Song H."/>
            <person name="Lee J."/>
            <person name="Lee S.C."/>
            <person name="Kwon J.K."/>
            <person name="Lee H.Y."/>
            <person name="Koo N."/>
            <person name="Hong Y."/>
            <person name="Kim R.W."/>
            <person name="Kang W.H."/>
            <person name="Huh J.H."/>
            <person name="Kang B.C."/>
            <person name="Yang T.J."/>
            <person name="Lee Y.H."/>
            <person name="Bennetzen J.L."/>
            <person name="Choi D."/>
        </authorList>
    </citation>
    <scope>NUCLEOTIDE SEQUENCE [LARGE SCALE GENOMIC DNA]</scope>
    <source>
        <strain evidence="8">cv. PBC81</strain>
    </source>
</reference>
<keyword evidence="6" id="KW-0472">Membrane</keyword>
<dbReference type="Gene3D" id="3.80.10.10">
    <property type="entry name" value="Ribonuclease Inhibitor"/>
    <property type="match status" value="1"/>
</dbReference>
<gene>
    <name evidence="7" type="ORF">CQW23_33389</name>
</gene>
<evidence type="ECO:0000256" key="4">
    <source>
        <dbReference type="ARBA" id="ARBA00022737"/>
    </source>
</evidence>
<dbReference type="GO" id="GO:0016020">
    <property type="term" value="C:membrane"/>
    <property type="evidence" value="ECO:0007669"/>
    <property type="project" value="UniProtKB-SubCell"/>
</dbReference>
<proteinExistence type="predicted"/>
<evidence type="ECO:0000256" key="2">
    <source>
        <dbReference type="ARBA" id="ARBA00022614"/>
    </source>
</evidence>
<keyword evidence="4" id="KW-0677">Repeat</keyword>
<reference evidence="8" key="2">
    <citation type="journal article" date="2017" name="J. Anim. Genet.">
        <title>Multiple reference genome sequences of hot pepper reveal the massive evolution of plant disease resistance genes by retroduplication.</title>
        <authorList>
            <person name="Kim S."/>
            <person name="Park J."/>
            <person name="Yeom S.-I."/>
            <person name="Kim Y.-M."/>
            <person name="Seo E."/>
            <person name="Kim K.-T."/>
            <person name="Kim M.-S."/>
            <person name="Lee J.M."/>
            <person name="Cheong K."/>
            <person name="Shin H.-S."/>
            <person name="Kim S.-B."/>
            <person name="Han K."/>
            <person name="Lee J."/>
            <person name="Park M."/>
            <person name="Lee H.-A."/>
            <person name="Lee H.-Y."/>
            <person name="Lee Y."/>
            <person name="Oh S."/>
            <person name="Lee J.H."/>
            <person name="Choi E."/>
            <person name="Choi E."/>
            <person name="Lee S.E."/>
            <person name="Jeon J."/>
            <person name="Kim H."/>
            <person name="Choi G."/>
            <person name="Song H."/>
            <person name="Lee J."/>
            <person name="Lee S.-C."/>
            <person name="Kwon J.-K."/>
            <person name="Lee H.-Y."/>
            <person name="Koo N."/>
            <person name="Hong Y."/>
            <person name="Kim R.W."/>
            <person name="Kang W.-H."/>
            <person name="Huh J.H."/>
            <person name="Kang B.-C."/>
            <person name="Yang T.-J."/>
            <person name="Lee Y.-H."/>
            <person name="Bennetzen J.L."/>
            <person name="Choi D."/>
        </authorList>
    </citation>
    <scope>NUCLEOTIDE SEQUENCE [LARGE SCALE GENOMIC DNA]</scope>
    <source>
        <strain evidence="8">cv. PBC81</strain>
    </source>
</reference>
<protein>
    <submittedName>
        <fullName evidence="7">Uncharacterized protein</fullName>
    </submittedName>
</protein>